<dbReference type="HOGENOM" id="CLU_1826673_0_0_1"/>
<sequence>MDGLNPLFLPFHLPPYLRHRLFYYASFTMFQPACSKPLTSSAYFHCILTLIHFSSVCLIYTHTYTYTYTPSTPPSHHIHSYIVPMCSPDVSSHVCNHIPTPTRSFKKIPMFYIPCTALHCWQKHHHNPNKGLIYRDDEMRQ</sequence>
<evidence type="ECO:0000313" key="1">
    <source>
        <dbReference type="EMBL" id="EZF56437.1"/>
    </source>
</evidence>
<gene>
    <name evidence="1" type="ORF">H103_01146</name>
</gene>
<organism evidence="1">
    <name type="scientific">Trichophyton rubrum CBS 288.86</name>
    <dbReference type="NCBI Taxonomy" id="1215330"/>
    <lineage>
        <taxon>Eukaryota</taxon>
        <taxon>Fungi</taxon>
        <taxon>Dikarya</taxon>
        <taxon>Ascomycota</taxon>
        <taxon>Pezizomycotina</taxon>
        <taxon>Eurotiomycetes</taxon>
        <taxon>Eurotiomycetidae</taxon>
        <taxon>Onygenales</taxon>
        <taxon>Arthrodermataceae</taxon>
        <taxon>Trichophyton</taxon>
    </lineage>
</organism>
<dbReference type="Proteomes" id="UP000023758">
    <property type="component" value="Unassembled WGS sequence"/>
</dbReference>
<reference evidence="1" key="1">
    <citation type="submission" date="2014-02" db="EMBL/GenBank/DDBJ databases">
        <title>The Genome Sequence of Trichophyton rubrum (morphotype fischeri) CBS 288.86.</title>
        <authorList>
            <consortium name="The Broad Institute Genomics Platform"/>
            <person name="Cuomo C.A."/>
            <person name="White T.C."/>
            <person name="Graser Y."/>
            <person name="Martinez-Rossi N."/>
            <person name="Heitman J."/>
            <person name="Young S.K."/>
            <person name="Zeng Q."/>
            <person name="Gargeya S."/>
            <person name="Abouelleil A."/>
            <person name="Alvarado L."/>
            <person name="Chapman S.B."/>
            <person name="Gainer-Dewar J."/>
            <person name="Goldberg J."/>
            <person name="Griggs A."/>
            <person name="Gujja S."/>
            <person name="Hansen M."/>
            <person name="Howarth C."/>
            <person name="Imamovic A."/>
            <person name="Larimer J."/>
            <person name="Martinez D."/>
            <person name="Murphy C."/>
            <person name="Pearson M.D."/>
            <person name="Persinoti G."/>
            <person name="Poon T."/>
            <person name="Priest M."/>
            <person name="Roberts A.D."/>
            <person name="Saif S."/>
            <person name="Shea T.D."/>
            <person name="Sykes S.N."/>
            <person name="Wortman J."/>
            <person name="Nusbaum C."/>
            <person name="Birren B."/>
        </authorList>
    </citation>
    <scope>NUCLEOTIDE SEQUENCE [LARGE SCALE GENOMIC DNA]</scope>
    <source>
        <strain evidence="1">CBS 288.86</strain>
    </source>
</reference>
<protein>
    <submittedName>
        <fullName evidence="1">Uncharacterized protein</fullName>
    </submittedName>
</protein>
<dbReference type="AlphaFoldDB" id="A0A022WDJ1"/>
<name>A0A022WDJ1_TRIRU</name>
<accession>A0A022WDJ1</accession>
<dbReference type="EMBL" id="KK207720">
    <property type="protein sequence ID" value="EZF56437.1"/>
    <property type="molecule type" value="Genomic_DNA"/>
</dbReference>
<proteinExistence type="predicted"/>